<feature type="region of interest" description="Disordered" evidence="2">
    <location>
        <begin position="406"/>
        <end position="453"/>
    </location>
</feature>
<feature type="compositionally biased region" description="Low complexity" evidence="2">
    <location>
        <begin position="318"/>
        <end position="357"/>
    </location>
</feature>
<feature type="compositionally biased region" description="Gly residues" evidence="2">
    <location>
        <begin position="238"/>
        <end position="251"/>
    </location>
</feature>
<evidence type="ECO:0000313" key="4">
    <source>
        <dbReference type="EMBL" id="KAK7196354.1"/>
    </source>
</evidence>
<feature type="region of interest" description="Disordered" evidence="2">
    <location>
        <begin position="179"/>
        <end position="251"/>
    </location>
</feature>
<dbReference type="SUPFAM" id="SSF54928">
    <property type="entry name" value="RNA-binding domain, RBD"/>
    <property type="match status" value="1"/>
</dbReference>
<feature type="compositionally biased region" description="Basic residues" evidence="2">
    <location>
        <begin position="443"/>
        <end position="453"/>
    </location>
</feature>
<dbReference type="PANTHER" id="PTHR32343:SF22">
    <property type="entry name" value="LD29830P"/>
    <property type="match status" value="1"/>
</dbReference>
<sequence length="453" mass="47669">MSTVPGQSRFGCYIGNIDRSVTIDMLKQVFCQCGTILDCSLNGREADPYRFGFIDFASEDDRSRAMKYNGFTLVGRKLKVGVSKGNVNKPDSLANGGMGGGGGGGGYARMGGRAFNGGYGGGGPGDMGMDASGLLPQQQMEARLLLQFLQEGKMDPRQLSPAQQQLLITCLGQANNNSANGGGGGGGGGIMNSNGNSGTSTPAPPQQMGSSGSSMSNNQLQNNNSMMGGDLPMPHANAGGGNGGGGGMPMVGGAGHPGISIRVGTTMMDHVAGGPGAYGMVAPRHPQQPPPPQQQQQQQPPPQWGGMPMMMGGPGMFPPMMSMAPQRPQPMLQQQQQQQPMLPQLQQQQQQPQLAQMYAGAAPSGGVGVMPHSRGGSANVLPSVETMRLREKQREQFFDVVRRETERYERKVQEKKAQAAAAGHRDRSDDSSASDDDGGERKPTKRSRKESSR</sequence>
<feature type="compositionally biased region" description="Basic and acidic residues" evidence="2">
    <location>
        <begin position="406"/>
        <end position="430"/>
    </location>
</feature>
<keyword evidence="1" id="KW-0694">RNA-binding</keyword>
<dbReference type="GO" id="GO:0003723">
    <property type="term" value="F:RNA binding"/>
    <property type="evidence" value="ECO:0007669"/>
    <property type="project" value="UniProtKB-UniRule"/>
</dbReference>
<dbReference type="InterPro" id="IPR012677">
    <property type="entry name" value="Nucleotide-bd_a/b_plait_sf"/>
</dbReference>
<dbReference type="Pfam" id="PF00076">
    <property type="entry name" value="RRM_1"/>
    <property type="match status" value="1"/>
</dbReference>
<dbReference type="PROSITE" id="PS50102">
    <property type="entry name" value="RRM"/>
    <property type="match status" value="1"/>
</dbReference>
<feature type="domain" description="RRM" evidence="3">
    <location>
        <begin position="10"/>
        <end position="85"/>
    </location>
</feature>
<dbReference type="SMART" id="SM00360">
    <property type="entry name" value="RRM"/>
    <property type="match status" value="1"/>
</dbReference>
<evidence type="ECO:0000256" key="1">
    <source>
        <dbReference type="PROSITE-ProRule" id="PRU00176"/>
    </source>
</evidence>
<dbReference type="CDD" id="cd00590">
    <property type="entry name" value="RRM_SF"/>
    <property type="match status" value="1"/>
</dbReference>
<dbReference type="InterPro" id="IPR000504">
    <property type="entry name" value="RRM_dom"/>
</dbReference>
<keyword evidence="5" id="KW-1185">Reference proteome</keyword>
<evidence type="ECO:0000259" key="3">
    <source>
        <dbReference type="PROSITE" id="PS50102"/>
    </source>
</evidence>
<feature type="compositionally biased region" description="Pro residues" evidence="2">
    <location>
        <begin position="286"/>
        <end position="303"/>
    </location>
</feature>
<dbReference type="InterPro" id="IPR035979">
    <property type="entry name" value="RBD_domain_sf"/>
</dbReference>
<feature type="compositionally biased region" description="Gly residues" evidence="2">
    <location>
        <begin position="180"/>
        <end position="190"/>
    </location>
</feature>
<dbReference type="PANTHER" id="PTHR32343">
    <property type="entry name" value="SERINE/ARGININE-RICH SPLICING FACTOR"/>
    <property type="match status" value="1"/>
</dbReference>
<feature type="region of interest" description="Disordered" evidence="2">
    <location>
        <begin position="268"/>
        <end position="357"/>
    </location>
</feature>
<proteinExistence type="predicted"/>
<reference evidence="4 5" key="1">
    <citation type="journal article" date="2021" name="MBio">
        <title>A New Model Trypanosomatid, Novymonas esmeraldas: Genomic Perception of Its 'Candidatus Pandoraea novymonadis' Endosymbiont.</title>
        <authorList>
            <person name="Zakharova A."/>
            <person name="Saura A."/>
            <person name="Butenko A."/>
            <person name="Podesvova L."/>
            <person name="Warmusova S."/>
            <person name="Kostygov A.Y."/>
            <person name="Nenarokova A."/>
            <person name="Lukes J."/>
            <person name="Opperdoes F.R."/>
            <person name="Yurchenko V."/>
        </authorList>
    </citation>
    <scope>NUCLEOTIDE SEQUENCE [LARGE SCALE GENOMIC DNA]</scope>
    <source>
        <strain evidence="4 5">E262AT.01</strain>
    </source>
</reference>
<organism evidence="4 5">
    <name type="scientific">Novymonas esmeraldas</name>
    <dbReference type="NCBI Taxonomy" id="1808958"/>
    <lineage>
        <taxon>Eukaryota</taxon>
        <taxon>Discoba</taxon>
        <taxon>Euglenozoa</taxon>
        <taxon>Kinetoplastea</taxon>
        <taxon>Metakinetoplastina</taxon>
        <taxon>Trypanosomatida</taxon>
        <taxon>Trypanosomatidae</taxon>
        <taxon>Novymonas</taxon>
    </lineage>
</organism>
<feature type="compositionally biased region" description="Low complexity" evidence="2">
    <location>
        <begin position="206"/>
        <end position="237"/>
    </location>
</feature>
<protein>
    <submittedName>
        <fullName evidence="4">RNA-binding protein 29</fullName>
    </submittedName>
</protein>
<comment type="caution">
    <text evidence="4">The sequence shown here is derived from an EMBL/GenBank/DDBJ whole genome shotgun (WGS) entry which is preliminary data.</text>
</comment>
<dbReference type="EMBL" id="JAECZO010000074">
    <property type="protein sequence ID" value="KAK7196354.1"/>
    <property type="molecule type" value="Genomic_DNA"/>
</dbReference>
<dbReference type="Proteomes" id="UP001430356">
    <property type="component" value="Unassembled WGS sequence"/>
</dbReference>
<name>A0AAW0ESF4_9TRYP</name>
<gene>
    <name evidence="4" type="ORF">NESM_000571800</name>
</gene>
<dbReference type="Gene3D" id="3.30.70.330">
    <property type="match status" value="1"/>
</dbReference>
<evidence type="ECO:0000313" key="5">
    <source>
        <dbReference type="Proteomes" id="UP001430356"/>
    </source>
</evidence>
<dbReference type="AlphaFoldDB" id="A0AAW0ESF4"/>
<accession>A0AAW0ESF4</accession>
<evidence type="ECO:0000256" key="2">
    <source>
        <dbReference type="SAM" id="MobiDB-lite"/>
    </source>
</evidence>